<gene>
    <name evidence="1" type="ORF">ACFSKV_17320</name>
</gene>
<reference evidence="2" key="1">
    <citation type="journal article" date="2019" name="Int. J. Syst. Evol. Microbiol.">
        <title>The Global Catalogue of Microorganisms (GCM) 10K type strain sequencing project: providing services to taxonomists for standard genome sequencing and annotation.</title>
        <authorList>
            <consortium name="The Broad Institute Genomics Platform"/>
            <consortium name="The Broad Institute Genome Sequencing Center for Infectious Disease"/>
            <person name="Wu L."/>
            <person name="Ma J."/>
        </authorList>
    </citation>
    <scope>NUCLEOTIDE SEQUENCE [LARGE SCALE GENOMIC DNA]</scope>
    <source>
        <strain evidence="2">KCTC 19812</strain>
    </source>
</reference>
<dbReference type="Proteomes" id="UP001597414">
    <property type="component" value="Unassembled WGS sequence"/>
</dbReference>
<organism evidence="1 2">
    <name type="scientific">Shivajiella indica</name>
    <dbReference type="NCBI Taxonomy" id="872115"/>
    <lineage>
        <taxon>Bacteria</taxon>
        <taxon>Pseudomonadati</taxon>
        <taxon>Bacteroidota</taxon>
        <taxon>Cytophagia</taxon>
        <taxon>Cytophagales</taxon>
        <taxon>Cyclobacteriaceae</taxon>
        <taxon>Shivajiella</taxon>
    </lineage>
</organism>
<dbReference type="EMBL" id="JBHUIV010000025">
    <property type="protein sequence ID" value="MFD2203343.1"/>
    <property type="molecule type" value="Genomic_DNA"/>
</dbReference>
<comment type="caution">
    <text evidence="1">The sequence shown here is derived from an EMBL/GenBank/DDBJ whole genome shotgun (WGS) entry which is preliminary data.</text>
</comment>
<dbReference type="RefSeq" id="WP_380805619.1">
    <property type="nucleotide sequence ID" value="NZ_JBHUIV010000025.1"/>
</dbReference>
<proteinExistence type="predicted"/>
<accession>A0ABW5BEP3</accession>
<protein>
    <submittedName>
        <fullName evidence="1">Uncharacterized protein</fullName>
    </submittedName>
</protein>
<name>A0ABW5BEP3_9BACT</name>
<evidence type="ECO:0000313" key="1">
    <source>
        <dbReference type="EMBL" id="MFD2203343.1"/>
    </source>
</evidence>
<keyword evidence="2" id="KW-1185">Reference proteome</keyword>
<sequence length="131" mass="13769">MCGTPPPPPSSPTPPPTVTVLISATNAAPFPPAISDGTNIVYSENDDTNLITDVKAGYNIIFKKAGDISSILGISETGGTNVFSSLPTLQPDGTWKGVIGSFPPNSEESYNISYVVNGVTYNQDPKIRINQ</sequence>
<evidence type="ECO:0000313" key="2">
    <source>
        <dbReference type="Proteomes" id="UP001597414"/>
    </source>
</evidence>